<protein>
    <submittedName>
        <fullName evidence="2">Uncharacterized protein</fullName>
    </submittedName>
</protein>
<name>A0A5E4BCT0_MARMO</name>
<dbReference type="EMBL" id="CABDUW010000341">
    <property type="protein sequence ID" value="VTJ66422.1"/>
    <property type="molecule type" value="Genomic_DNA"/>
</dbReference>
<sequence length="122" mass="13475">MRKSAPTPILKIVLFKGARCYIEKTASQQIVFQRASVVSQSYVSHGREEGHILPLSDAGMDSRPAEEKLASGRGGFISVEGWQGKRPSLHLQWKAKEIELGLAKSFVQETISVLNLGRKTPQ</sequence>
<dbReference type="EMBL" id="WJEC01001178">
    <property type="protein sequence ID" value="KAF7479471.1"/>
    <property type="molecule type" value="Genomic_DNA"/>
</dbReference>
<gene>
    <name evidence="1" type="ORF">GHT09_009398</name>
    <name evidence="2" type="ORF">MONAX_5E036957</name>
</gene>
<reference evidence="1" key="2">
    <citation type="submission" date="2020-08" db="EMBL/GenBank/DDBJ databases">
        <authorList>
            <person name="Shumante A."/>
            <person name="Zimin A.V."/>
            <person name="Puiu D."/>
            <person name="Salzberg S.L."/>
        </authorList>
    </citation>
    <scope>NUCLEOTIDE SEQUENCE</scope>
    <source>
        <strain evidence="1">WC2-LM</strain>
        <tissue evidence="1">Liver</tissue>
    </source>
</reference>
<reference evidence="2 3" key="1">
    <citation type="submission" date="2019-04" db="EMBL/GenBank/DDBJ databases">
        <authorList>
            <person name="Alioto T."/>
            <person name="Alioto T."/>
        </authorList>
    </citation>
    <scope>NUCLEOTIDE SEQUENCE [LARGE SCALE GENOMIC DNA]</scope>
</reference>
<evidence type="ECO:0000313" key="1">
    <source>
        <dbReference type="EMBL" id="KAF7479471.1"/>
    </source>
</evidence>
<keyword evidence="3" id="KW-1185">Reference proteome</keyword>
<accession>A0A5E4BCT0</accession>
<evidence type="ECO:0000313" key="2">
    <source>
        <dbReference type="EMBL" id="VTJ66422.1"/>
    </source>
</evidence>
<dbReference type="Proteomes" id="UP000662637">
    <property type="component" value="Unassembled WGS sequence"/>
</dbReference>
<dbReference type="AlphaFoldDB" id="A0A5E4BCT0"/>
<evidence type="ECO:0000313" key="3">
    <source>
        <dbReference type="Proteomes" id="UP000335636"/>
    </source>
</evidence>
<proteinExistence type="predicted"/>
<dbReference type="Proteomes" id="UP000335636">
    <property type="component" value="Unassembled WGS sequence"/>
</dbReference>
<organism evidence="2 3">
    <name type="scientific">Marmota monax</name>
    <name type="common">Woodchuck</name>
    <dbReference type="NCBI Taxonomy" id="9995"/>
    <lineage>
        <taxon>Eukaryota</taxon>
        <taxon>Metazoa</taxon>
        <taxon>Chordata</taxon>
        <taxon>Craniata</taxon>
        <taxon>Vertebrata</taxon>
        <taxon>Euteleostomi</taxon>
        <taxon>Mammalia</taxon>
        <taxon>Eutheria</taxon>
        <taxon>Euarchontoglires</taxon>
        <taxon>Glires</taxon>
        <taxon>Rodentia</taxon>
        <taxon>Sciuromorpha</taxon>
        <taxon>Sciuridae</taxon>
        <taxon>Xerinae</taxon>
        <taxon>Marmotini</taxon>
        <taxon>Marmota</taxon>
    </lineage>
</organism>